<name>A0A8J4T733_9TREM</name>
<evidence type="ECO:0000313" key="2">
    <source>
        <dbReference type="EMBL" id="KAF5396509.1"/>
    </source>
</evidence>
<dbReference type="AlphaFoldDB" id="A0A8J4T733"/>
<proteinExistence type="predicted"/>
<reference evidence="2" key="1">
    <citation type="submission" date="2019-05" db="EMBL/GenBank/DDBJ databases">
        <title>Annotation for the trematode Paragonimus heterotremus.</title>
        <authorList>
            <person name="Choi Y.-J."/>
        </authorList>
    </citation>
    <scope>NUCLEOTIDE SEQUENCE</scope>
    <source>
        <strain evidence="2">LC</strain>
    </source>
</reference>
<sequence length="93" mass="10461">MTDYEDAMRNIEAENNALNHGDTRDGGDEHDLEDVGKLFYEPNSSDSEQKTTVDLTDVKESHELNMTTGEICNISTGITKSCMRFDGLFQDRP</sequence>
<feature type="compositionally biased region" description="Basic and acidic residues" evidence="1">
    <location>
        <begin position="21"/>
        <end position="36"/>
    </location>
</feature>
<protein>
    <submittedName>
        <fullName evidence="2">Uncharacterized protein</fullName>
    </submittedName>
</protein>
<organism evidence="2 3">
    <name type="scientific">Paragonimus heterotremus</name>
    <dbReference type="NCBI Taxonomy" id="100268"/>
    <lineage>
        <taxon>Eukaryota</taxon>
        <taxon>Metazoa</taxon>
        <taxon>Spiralia</taxon>
        <taxon>Lophotrochozoa</taxon>
        <taxon>Platyhelminthes</taxon>
        <taxon>Trematoda</taxon>
        <taxon>Digenea</taxon>
        <taxon>Plagiorchiida</taxon>
        <taxon>Troglotremata</taxon>
        <taxon>Troglotrematidae</taxon>
        <taxon>Paragonimus</taxon>
    </lineage>
</organism>
<dbReference type="Proteomes" id="UP000748531">
    <property type="component" value="Unassembled WGS sequence"/>
</dbReference>
<feature type="compositionally biased region" description="Basic and acidic residues" evidence="1">
    <location>
        <begin position="1"/>
        <end position="12"/>
    </location>
</feature>
<feature type="region of interest" description="Disordered" evidence="1">
    <location>
        <begin position="1"/>
        <end position="52"/>
    </location>
</feature>
<evidence type="ECO:0000256" key="1">
    <source>
        <dbReference type="SAM" id="MobiDB-lite"/>
    </source>
</evidence>
<keyword evidence="3" id="KW-1185">Reference proteome</keyword>
<comment type="caution">
    <text evidence="2">The sequence shown here is derived from an EMBL/GenBank/DDBJ whole genome shotgun (WGS) entry which is preliminary data.</text>
</comment>
<evidence type="ECO:0000313" key="3">
    <source>
        <dbReference type="Proteomes" id="UP000748531"/>
    </source>
</evidence>
<dbReference type="EMBL" id="LUCH01007976">
    <property type="protein sequence ID" value="KAF5396509.1"/>
    <property type="molecule type" value="Genomic_DNA"/>
</dbReference>
<gene>
    <name evidence="2" type="ORF">PHET_10265</name>
</gene>
<accession>A0A8J4T733</accession>